<evidence type="ECO:0000313" key="1">
    <source>
        <dbReference type="EMBL" id="MDX8438128.1"/>
    </source>
</evidence>
<gene>
    <name evidence="1" type="ORF">RFM51_00895</name>
</gene>
<dbReference type="Proteomes" id="UP001272097">
    <property type="component" value="Unassembled WGS sequence"/>
</dbReference>
<sequence length="52" mass="5747">MNSDTTTSSKEVMKDVTLAGERARAHVRGSRENILRLLQAKSDHQGFFAKAS</sequence>
<name>A0ABU4WS96_9HYPH</name>
<reference evidence="1 2" key="1">
    <citation type="submission" date="2023-08" db="EMBL/GenBank/DDBJ databases">
        <title>Implementing the SeqCode for naming new Mesorhizobium species isolated from Vachellia karroo root nodules.</title>
        <authorList>
            <person name="Van Lill M."/>
        </authorList>
    </citation>
    <scope>NUCLEOTIDE SEQUENCE [LARGE SCALE GENOMIC DNA]</scope>
    <source>
        <strain evidence="1 2">VK3E</strain>
    </source>
</reference>
<evidence type="ECO:0000313" key="2">
    <source>
        <dbReference type="Proteomes" id="UP001272097"/>
    </source>
</evidence>
<dbReference type="EMBL" id="JAVIIS010000001">
    <property type="protein sequence ID" value="MDX8438128.1"/>
    <property type="molecule type" value="Genomic_DNA"/>
</dbReference>
<organism evidence="1 2">
    <name type="scientific">Mesorhizobium australafricanum</name>
    <dbReference type="NCBI Taxonomy" id="3072311"/>
    <lineage>
        <taxon>Bacteria</taxon>
        <taxon>Pseudomonadati</taxon>
        <taxon>Pseudomonadota</taxon>
        <taxon>Alphaproteobacteria</taxon>
        <taxon>Hyphomicrobiales</taxon>
        <taxon>Phyllobacteriaceae</taxon>
        <taxon>Mesorhizobium</taxon>
    </lineage>
</organism>
<comment type="caution">
    <text evidence="1">The sequence shown here is derived from an EMBL/GenBank/DDBJ whole genome shotgun (WGS) entry which is preliminary data.</text>
</comment>
<accession>A0ABU4WS96</accession>
<proteinExistence type="predicted"/>
<protein>
    <submittedName>
        <fullName evidence="1">Uncharacterized protein</fullName>
    </submittedName>
</protein>
<dbReference type="RefSeq" id="WP_320212046.1">
    <property type="nucleotide sequence ID" value="NZ_JAVIIS010000001.1"/>
</dbReference>
<keyword evidence="2" id="KW-1185">Reference proteome</keyword>